<reference evidence="1" key="1">
    <citation type="submission" date="2021-01" db="EMBL/GenBank/DDBJ databases">
        <authorList>
            <person name="Corre E."/>
            <person name="Pelletier E."/>
            <person name="Niang G."/>
            <person name="Scheremetjew M."/>
            <person name="Finn R."/>
            <person name="Kale V."/>
            <person name="Holt S."/>
            <person name="Cochrane G."/>
            <person name="Meng A."/>
            <person name="Brown T."/>
            <person name="Cohen L."/>
        </authorList>
    </citation>
    <scope>NUCLEOTIDE SEQUENCE</scope>
    <source>
        <strain evidence="1">B650</strain>
    </source>
</reference>
<sequence>MGGSFGEVAFPHDSFDESLTSNLMKRRSDNSGIEDDDSFTSCHSDLVNLTIENAKEENAHGCSNELVEFCECLPRSVMTAPLIISGVWKLFFDDVAANALLALDKKYKPVRKIAVDVLKFRMSQAASYLSQIACAYIVDSTLGSHDEDDLTEEEQEERINLFTDELFSNPIDDEGSLIDTLSFNFKNDAPNFSILLTSPSGTDRVVQLACGDFFVPGEFVEVLQDDRHTRICTITSLLSLIQLDAMLYLLRDADDLSDNNEAISTKHTFKQLDLGVGVEDEAGSTYIDDSFASESVHAGFYGASTRKALKKNAPLSPSLCSILYYERGTSEAVSHHQEGAVVSFVGKTALPCVCEVPDNFCATVKGVGSFVETNGVRWQSLYMVLLVNVMVLVVPAKGTTGNGRIISCCRISGLSVMKDDADKSGKDRKSNNPARRLCLTYETLETFPPGLFTTQEDNSALKKKRVVHTSYLDLWFQKQSSVDFAYATLQSKIKKARSKRGKVLRNHLNHLATNP</sequence>
<accession>A0A7S2K8D6</accession>
<protein>
    <submittedName>
        <fullName evidence="1">Uncharacterized protein</fullName>
    </submittedName>
</protein>
<evidence type="ECO:0000313" key="1">
    <source>
        <dbReference type="EMBL" id="CAD9567993.1"/>
    </source>
</evidence>
<dbReference type="AlphaFoldDB" id="A0A7S2K8D6"/>
<name>A0A7S2K8D6_9STRA</name>
<organism evidence="1">
    <name type="scientific">Leptocylindrus danicus</name>
    <dbReference type="NCBI Taxonomy" id="163516"/>
    <lineage>
        <taxon>Eukaryota</taxon>
        <taxon>Sar</taxon>
        <taxon>Stramenopiles</taxon>
        <taxon>Ochrophyta</taxon>
        <taxon>Bacillariophyta</taxon>
        <taxon>Coscinodiscophyceae</taxon>
        <taxon>Chaetocerotophycidae</taxon>
        <taxon>Leptocylindrales</taxon>
        <taxon>Leptocylindraceae</taxon>
        <taxon>Leptocylindrus</taxon>
    </lineage>
</organism>
<dbReference type="EMBL" id="HBGY01009845">
    <property type="protein sequence ID" value="CAD9567993.1"/>
    <property type="molecule type" value="Transcribed_RNA"/>
</dbReference>
<gene>
    <name evidence="1" type="ORF">LDAN0321_LOCUS6205</name>
</gene>
<proteinExistence type="predicted"/>